<sequence>MNSQSLGPTLIGVGFAVIVVPFVVMFFLAIGPVGWLLIGGSIIVVGIAVSLREAPSYDDGDHLERTNCADCGARIDADADTCEHCGAVR</sequence>
<reference evidence="2 3" key="1">
    <citation type="submission" date="2020-07" db="EMBL/GenBank/DDBJ databases">
        <title>Natrinema (YPL30) sp. nov. and Haloterrigena xxxxxx (YPL8) sp. nov., isolated from a salt mine.</title>
        <authorList>
            <person name="Cui H."/>
        </authorList>
    </citation>
    <scope>NUCLEOTIDE SEQUENCE [LARGE SCALE GENOMIC DNA]</scope>
    <source>
        <strain evidence="2 3">YPL13</strain>
    </source>
</reference>
<dbReference type="KEGG" id="nay:HYG81_02310"/>
<keyword evidence="1" id="KW-0472">Membrane</keyword>
<protein>
    <submittedName>
        <fullName evidence="2">Uncharacterized protein</fullName>
    </submittedName>
</protein>
<name>A0A7D6CS30_9EURY</name>
<keyword evidence="1" id="KW-0812">Transmembrane</keyword>
<dbReference type="AlphaFoldDB" id="A0A7D6CS30"/>
<proteinExistence type="predicted"/>
<feature type="transmembrane region" description="Helical" evidence="1">
    <location>
        <begin position="33"/>
        <end position="51"/>
    </location>
</feature>
<keyword evidence="3" id="KW-1185">Reference proteome</keyword>
<feature type="transmembrane region" description="Helical" evidence="1">
    <location>
        <begin position="7"/>
        <end position="27"/>
    </location>
</feature>
<organism evidence="2 3">
    <name type="scientific">Natrinema zhouii</name>
    <dbReference type="NCBI Taxonomy" id="1710539"/>
    <lineage>
        <taxon>Archaea</taxon>
        <taxon>Methanobacteriati</taxon>
        <taxon>Methanobacteriota</taxon>
        <taxon>Stenosarchaea group</taxon>
        <taxon>Halobacteria</taxon>
        <taxon>Halobacteriales</taxon>
        <taxon>Natrialbaceae</taxon>
        <taxon>Natrinema</taxon>
    </lineage>
</organism>
<keyword evidence="1" id="KW-1133">Transmembrane helix</keyword>
<dbReference type="Proteomes" id="UP000510869">
    <property type="component" value="Chromosome"/>
</dbReference>
<dbReference type="OrthoDB" id="184125at2157"/>
<dbReference type="GeneID" id="56142001"/>
<evidence type="ECO:0000313" key="3">
    <source>
        <dbReference type="Proteomes" id="UP000510869"/>
    </source>
</evidence>
<dbReference type="EMBL" id="CP059154">
    <property type="protein sequence ID" value="QLK26473.1"/>
    <property type="molecule type" value="Genomic_DNA"/>
</dbReference>
<dbReference type="RefSeq" id="WP_180841646.1">
    <property type="nucleotide sequence ID" value="NZ_CP059154.1"/>
</dbReference>
<gene>
    <name evidence="2" type="ORF">HYG81_02310</name>
</gene>
<evidence type="ECO:0000313" key="2">
    <source>
        <dbReference type="EMBL" id="QLK26473.1"/>
    </source>
</evidence>
<accession>A0A7D6CS30</accession>
<evidence type="ECO:0000256" key="1">
    <source>
        <dbReference type="SAM" id="Phobius"/>
    </source>
</evidence>